<dbReference type="PANTHER" id="PTHR30012">
    <property type="entry name" value="GENERAL SECRETION PATHWAY PROTEIN"/>
    <property type="match status" value="1"/>
</dbReference>
<dbReference type="InterPro" id="IPR018076">
    <property type="entry name" value="T2SS_GspF_dom"/>
</dbReference>
<dbReference type="EMBL" id="JACYTR010000023">
    <property type="protein sequence ID" value="MBD8526454.1"/>
    <property type="molecule type" value="Genomic_DNA"/>
</dbReference>
<sequence>MPLFRYKAYTPAGELLDGAMEASSADEVIAKIQDAGNLPVEAKLSSASAGGFGLFTKRAEFGADQVLQFTQQLATLLGAGQPLDRALQILLDLPESESARKMIERIRDAVRGGAPLSTGLEQQGTVFSRLYINMVRAGEAGGSLHDTLSRLADYLERSKALKENVINALIYPCILVVMVVGSLILLLGYVVPQFMPLFEDMGGDLPLITQIVLTAGDTLNQWWWVLVLALVLSVVAVQRQFSDPLKRARLDAWMLERKRLGDLLAKVETARLARTLGTLLHNGVPLLAGLSIARNVIGNRALVSAVEAAAEDVKTGGGLSVSLAKSKRFPRLALQMIQVGEESGELDGMLLKVADTFDVEVRNTLDRLLSALVPVLTIVMAGLIAMIVLAILLPILDLSSMVG</sequence>
<organism evidence="10 11">
    <name type="scientific">Pseudomarimonas arenosa</name>
    <dbReference type="NCBI Taxonomy" id="2774145"/>
    <lineage>
        <taxon>Bacteria</taxon>
        <taxon>Pseudomonadati</taxon>
        <taxon>Pseudomonadota</taxon>
        <taxon>Gammaproteobacteria</taxon>
        <taxon>Lysobacterales</taxon>
        <taxon>Lysobacteraceae</taxon>
        <taxon>Pseudomarimonas</taxon>
    </lineage>
</organism>
<dbReference type="GO" id="GO:0005886">
    <property type="term" value="C:plasma membrane"/>
    <property type="evidence" value="ECO:0007669"/>
    <property type="project" value="UniProtKB-SubCell"/>
</dbReference>
<feature type="transmembrane region" description="Helical" evidence="8">
    <location>
        <begin position="222"/>
        <end position="241"/>
    </location>
</feature>
<feature type="transmembrane region" description="Helical" evidence="8">
    <location>
        <begin position="168"/>
        <end position="191"/>
    </location>
</feature>
<dbReference type="InterPro" id="IPR042094">
    <property type="entry name" value="T2SS_GspF_sf"/>
</dbReference>
<name>A0AAW3ZP87_9GAMM</name>
<evidence type="ECO:0000256" key="8">
    <source>
        <dbReference type="SAM" id="Phobius"/>
    </source>
</evidence>
<dbReference type="Pfam" id="PF00482">
    <property type="entry name" value="T2SSF"/>
    <property type="match status" value="2"/>
</dbReference>
<gene>
    <name evidence="10" type="primary">gspF</name>
    <name evidence="10" type="ORF">IFO71_11965</name>
</gene>
<dbReference type="PANTHER" id="PTHR30012:SF7">
    <property type="entry name" value="PROTEIN TRANSPORT PROTEIN HOFC HOMOLOG"/>
    <property type="match status" value="1"/>
</dbReference>
<dbReference type="Proteomes" id="UP000613768">
    <property type="component" value="Unassembled WGS sequence"/>
</dbReference>
<dbReference type="RefSeq" id="WP_192029875.1">
    <property type="nucleotide sequence ID" value="NZ_JACYTR010000023.1"/>
</dbReference>
<dbReference type="GO" id="GO:0015627">
    <property type="term" value="C:type II protein secretion system complex"/>
    <property type="evidence" value="ECO:0007669"/>
    <property type="project" value="InterPro"/>
</dbReference>
<dbReference type="FunFam" id="1.20.81.30:FF:000001">
    <property type="entry name" value="Type II secretion system protein F"/>
    <property type="match status" value="2"/>
</dbReference>
<keyword evidence="6 8" id="KW-1133">Transmembrane helix</keyword>
<reference evidence="10 11" key="1">
    <citation type="submission" date="2020-09" db="EMBL/GenBank/DDBJ databases">
        <title>Pseudoxanthomonas sp. CAU 1598 isolated from sand of Yaerae Beach.</title>
        <authorList>
            <person name="Kim W."/>
        </authorList>
    </citation>
    <scope>NUCLEOTIDE SEQUENCE [LARGE SCALE GENOMIC DNA]</scope>
    <source>
        <strain evidence="10 11">CAU 1598</strain>
    </source>
</reference>
<evidence type="ECO:0000256" key="5">
    <source>
        <dbReference type="ARBA" id="ARBA00022692"/>
    </source>
</evidence>
<feature type="domain" description="Type II secretion system protein GspF" evidence="9">
    <location>
        <begin position="69"/>
        <end position="192"/>
    </location>
</feature>
<protein>
    <submittedName>
        <fullName evidence="10">Type II secretion system inner membrane protein GspF</fullName>
    </submittedName>
</protein>
<dbReference type="GO" id="GO:0015628">
    <property type="term" value="P:protein secretion by the type II secretion system"/>
    <property type="evidence" value="ECO:0007669"/>
    <property type="project" value="InterPro"/>
</dbReference>
<evidence type="ECO:0000313" key="10">
    <source>
        <dbReference type="EMBL" id="MBD8526454.1"/>
    </source>
</evidence>
<keyword evidence="11" id="KW-1185">Reference proteome</keyword>
<feature type="transmembrane region" description="Helical" evidence="8">
    <location>
        <begin position="371"/>
        <end position="396"/>
    </location>
</feature>
<dbReference type="InterPro" id="IPR003004">
    <property type="entry name" value="GspF/PilC"/>
</dbReference>
<evidence type="ECO:0000256" key="1">
    <source>
        <dbReference type="ARBA" id="ARBA00004429"/>
    </source>
</evidence>
<dbReference type="InterPro" id="IPR011850">
    <property type="entry name" value="T2SS_GspF"/>
</dbReference>
<evidence type="ECO:0000256" key="7">
    <source>
        <dbReference type="ARBA" id="ARBA00023136"/>
    </source>
</evidence>
<evidence type="ECO:0000259" key="9">
    <source>
        <dbReference type="Pfam" id="PF00482"/>
    </source>
</evidence>
<evidence type="ECO:0000256" key="6">
    <source>
        <dbReference type="ARBA" id="ARBA00022989"/>
    </source>
</evidence>
<evidence type="ECO:0000313" key="11">
    <source>
        <dbReference type="Proteomes" id="UP000613768"/>
    </source>
</evidence>
<dbReference type="AlphaFoldDB" id="A0AAW3ZP87"/>
<keyword evidence="5 8" id="KW-0812">Transmembrane</keyword>
<comment type="caution">
    <text evidence="10">The sequence shown here is derived from an EMBL/GenBank/DDBJ whole genome shotgun (WGS) entry which is preliminary data.</text>
</comment>
<dbReference type="NCBIfam" id="TIGR02120">
    <property type="entry name" value="GspF"/>
    <property type="match status" value="1"/>
</dbReference>
<keyword evidence="4" id="KW-0997">Cell inner membrane</keyword>
<evidence type="ECO:0000256" key="2">
    <source>
        <dbReference type="ARBA" id="ARBA00005745"/>
    </source>
</evidence>
<comment type="similarity">
    <text evidence="2">Belongs to the GSP F family.</text>
</comment>
<evidence type="ECO:0000256" key="4">
    <source>
        <dbReference type="ARBA" id="ARBA00022519"/>
    </source>
</evidence>
<keyword evidence="7 8" id="KW-0472">Membrane</keyword>
<feature type="domain" description="Type II secretion system protein GspF" evidence="9">
    <location>
        <begin position="273"/>
        <end position="394"/>
    </location>
</feature>
<keyword evidence="3" id="KW-1003">Cell membrane</keyword>
<proteinExistence type="inferred from homology"/>
<dbReference type="Gene3D" id="1.20.81.30">
    <property type="entry name" value="Type II secretion system (T2SS), domain F"/>
    <property type="match status" value="2"/>
</dbReference>
<accession>A0AAW3ZP87</accession>
<dbReference type="PRINTS" id="PR00812">
    <property type="entry name" value="BCTERIALGSPF"/>
</dbReference>
<comment type="subcellular location">
    <subcellularLocation>
        <location evidence="1">Cell inner membrane</location>
        <topology evidence="1">Multi-pass membrane protein</topology>
    </subcellularLocation>
</comment>
<evidence type="ECO:0000256" key="3">
    <source>
        <dbReference type="ARBA" id="ARBA00022475"/>
    </source>
</evidence>